<keyword evidence="3" id="KW-1185">Reference proteome</keyword>
<dbReference type="EMBL" id="DS268495">
    <property type="protein sequence ID" value="EFP11994.1"/>
    <property type="molecule type" value="Genomic_DNA"/>
</dbReference>
<reference evidence="2" key="1">
    <citation type="submission" date="2007-07" db="EMBL/GenBank/DDBJ databases">
        <title>PCAP assembly of the Caenorhabditis remanei genome.</title>
        <authorList>
            <consortium name="The Caenorhabditis remanei Sequencing Consortium"/>
            <person name="Wilson R.K."/>
        </authorList>
    </citation>
    <scope>NUCLEOTIDE SEQUENCE [LARGE SCALE GENOMIC DNA]</scope>
    <source>
        <strain evidence="2">PB4641</strain>
    </source>
</reference>
<dbReference type="HOGENOM" id="CLU_1066495_0_0_1"/>
<gene>
    <name evidence="2" type="ORF">CRE_31334</name>
</gene>
<name>E3MY88_CAERE</name>
<dbReference type="Proteomes" id="UP000008281">
    <property type="component" value="Unassembled WGS sequence"/>
</dbReference>
<dbReference type="eggNOG" id="KOG0988">
    <property type="taxonomic scope" value="Eukaryota"/>
</dbReference>
<dbReference type="eggNOG" id="KOG4616">
    <property type="taxonomic scope" value="Eukaryota"/>
</dbReference>
<dbReference type="STRING" id="31234.E3MY88"/>
<organism evidence="3">
    <name type="scientific">Caenorhabditis remanei</name>
    <name type="common">Caenorhabditis vulgaris</name>
    <dbReference type="NCBI Taxonomy" id="31234"/>
    <lineage>
        <taxon>Eukaryota</taxon>
        <taxon>Metazoa</taxon>
        <taxon>Ecdysozoa</taxon>
        <taxon>Nematoda</taxon>
        <taxon>Chromadorea</taxon>
        <taxon>Rhabditida</taxon>
        <taxon>Rhabditina</taxon>
        <taxon>Rhabditomorpha</taxon>
        <taxon>Rhabditoidea</taxon>
        <taxon>Rhabditidae</taxon>
        <taxon>Peloderinae</taxon>
        <taxon>Caenorhabditis</taxon>
    </lineage>
</organism>
<dbReference type="InterPro" id="IPR018615">
    <property type="entry name" value="Ribosomal_mL55"/>
</dbReference>
<dbReference type="Pfam" id="PF24643">
    <property type="entry name" value="DUF7637"/>
    <property type="match status" value="1"/>
</dbReference>
<sequence>MREHSTEMKRTETHSKALIKAVNNHQNDPKMEEKGYRGWMKLKIPCSTFERQMNSIIRCHTTKLEHALNSSNMRILTRGQVHAVEEQDCDIYFESDYEVLCEMKLFWNKMFIQVSSDKFSHRLIIATQNFLKDLKQERLMPFQLGNLVLHSSDFWSSELTCHLVDIPLNAFFFGSKKLEADWSGAEECEFFGGISAGFPIVKTFQSAIDLKQLSEDERRQRLAARKPKVKITKTKVIDATFDESEYMRFWSAPGRQKTSKT</sequence>
<accession>E3MY88</accession>
<dbReference type="AlphaFoldDB" id="E3MY88"/>
<feature type="domain" description="DUF7637" evidence="1">
    <location>
        <begin position="33"/>
        <end position="157"/>
    </location>
</feature>
<evidence type="ECO:0000313" key="3">
    <source>
        <dbReference type="Proteomes" id="UP000008281"/>
    </source>
</evidence>
<dbReference type="GO" id="GO:0006412">
    <property type="term" value="P:translation"/>
    <property type="evidence" value="ECO:0007669"/>
    <property type="project" value="TreeGrafter"/>
</dbReference>
<evidence type="ECO:0000259" key="1">
    <source>
        <dbReference type="Pfam" id="PF24643"/>
    </source>
</evidence>
<dbReference type="InParanoid" id="E3MY88"/>
<evidence type="ECO:0000313" key="2">
    <source>
        <dbReference type="EMBL" id="EFP11994.1"/>
    </source>
</evidence>
<dbReference type="Pfam" id="PF09776">
    <property type="entry name" value="Mitoc_L55"/>
    <property type="match status" value="1"/>
</dbReference>
<proteinExistence type="predicted"/>
<protein>
    <recommendedName>
        <fullName evidence="1">DUF7637 domain-containing protein</fullName>
    </recommendedName>
</protein>
<dbReference type="PANTHER" id="PTHR34095">
    <property type="entry name" value="39S RIBOSOMAL PROTEIN L55, MITOCHONDRIAL"/>
    <property type="match status" value="1"/>
</dbReference>
<dbReference type="GO" id="GO:0003735">
    <property type="term" value="F:structural constituent of ribosome"/>
    <property type="evidence" value="ECO:0007669"/>
    <property type="project" value="InterPro"/>
</dbReference>
<dbReference type="PANTHER" id="PTHR34095:SF1">
    <property type="entry name" value="LARGE RIBOSOMAL SUBUNIT PROTEIN ML55"/>
    <property type="match status" value="1"/>
</dbReference>
<dbReference type="GO" id="GO:0005762">
    <property type="term" value="C:mitochondrial large ribosomal subunit"/>
    <property type="evidence" value="ECO:0007669"/>
    <property type="project" value="InterPro"/>
</dbReference>
<dbReference type="InterPro" id="IPR056054">
    <property type="entry name" value="DUF7637"/>
</dbReference>